<keyword evidence="7" id="KW-0158">Chromosome</keyword>
<dbReference type="CDD" id="cd12443">
    <property type="entry name" value="RRM_MCM3A_like"/>
    <property type="match status" value="1"/>
</dbReference>
<keyword evidence="19" id="KW-0539">Nucleus</keyword>
<evidence type="ECO:0000256" key="16">
    <source>
        <dbReference type="ARBA" id="ARBA00023010"/>
    </source>
</evidence>
<evidence type="ECO:0000256" key="18">
    <source>
        <dbReference type="ARBA" id="ARBA00023132"/>
    </source>
</evidence>
<feature type="compositionally biased region" description="Polar residues" evidence="26">
    <location>
        <begin position="50"/>
        <end position="64"/>
    </location>
</feature>
<evidence type="ECO:0000256" key="4">
    <source>
        <dbReference type="ARBA" id="ARBA00004642"/>
    </source>
</evidence>
<comment type="subcellular location">
    <subcellularLocation>
        <location evidence="1">Chromosome</location>
    </subcellularLocation>
    <subcellularLocation>
        <location evidence="2">Cytoplasm</location>
    </subcellularLocation>
    <subcellularLocation>
        <location evidence="3">Nucleus</location>
        <location evidence="3">Nuclear pore complex</location>
    </subcellularLocation>
    <subcellularLocation>
        <location evidence="4">Nucleus</location>
        <location evidence="4">Nucleoplasm</location>
    </subcellularLocation>
</comment>
<evidence type="ECO:0000256" key="13">
    <source>
        <dbReference type="ARBA" id="ARBA00022859"/>
    </source>
</evidence>
<evidence type="ECO:0000256" key="22">
    <source>
        <dbReference type="ARBA" id="ARBA00048940"/>
    </source>
</evidence>
<dbReference type="InterPro" id="IPR035979">
    <property type="entry name" value="RBD_domain_sf"/>
</dbReference>
<dbReference type="InterPro" id="IPR034265">
    <property type="entry name" value="MCM3AP_RRM"/>
</dbReference>
<dbReference type="SUPFAM" id="SSF54928">
    <property type="entry name" value="RNA-binding domain, RBD"/>
    <property type="match status" value="1"/>
</dbReference>
<dbReference type="RefSeq" id="XP_040477697.1">
    <property type="nucleotide sequence ID" value="XM_040621763.1"/>
</dbReference>
<keyword evidence="14" id="KW-0653">Protein transport</keyword>
<dbReference type="GO" id="GO:0005643">
    <property type="term" value="C:nuclear pore"/>
    <property type="evidence" value="ECO:0007669"/>
    <property type="project" value="UniProtKB-SubCell"/>
</dbReference>
<feature type="compositionally biased region" description="Basic and acidic residues" evidence="26">
    <location>
        <begin position="358"/>
        <end position="376"/>
    </location>
</feature>
<keyword evidence="20" id="KW-0012">Acyltransferase</keyword>
<dbReference type="PROSITE" id="PS50250">
    <property type="entry name" value="PCI"/>
    <property type="match status" value="1"/>
</dbReference>
<dbReference type="RefSeq" id="XP_040477700.1">
    <property type="nucleotide sequence ID" value="XM_040621766.1"/>
</dbReference>
<keyword evidence="18" id="KW-0906">Nuclear pore complex</keyword>
<evidence type="ECO:0000256" key="15">
    <source>
        <dbReference type="ARBA" id="ARBA00022990"/>
    </source>
</evidence>
<dbReference type="Pfam" id="PF03399">
    <property type="entry name" value="SAC3_GANP"/>
    <property type="match status" value="1"/>
</dbReference>
<dbReference type="Proteomes" id="UP000261680">
    <property type="component" value="Unplaced"/>
</dbReference>
<evidence type="ECO:0000256" key="10">
    <source>
        <dbReference type="ARBA" id="ARBA00022553"/>
    </source>
</evidence>
<comment type="catalytic activity">
    <reaction evidence="22">
        <text>L-lysyl-[histone] + acetyl-CoA = N(6)-acetyl-L-lysyl-[histone] + CoA + H(+)</text>
        <dbReference type="Rhea" id="RHEA:21992"/>
        <dbReference type="Rhea" id="RHEA-COMP:9845"/>
        <dbReference type="Rhea" id="RHEA-COMP:11338"/>
        <dbReference type="ChEBI" id="CHEBI:15378"/>
        <dbReference type="ChEBI" id="CHEBI:29969"/>
        <dbReference type="ChEBI" id="CHEBI:57287"/>
        <dbReference type="ChEBI" id="CHEBI:57288"/>
        <dbReference type="ChEBI" id="CHEBI:61930"/>
        <dbReference type="EC" id="2.3.1.48"/>
    </reaction>
    <physiologicalReaction direction="left-to-right" evidence="22">
        <dbReference type="Rhea" id="RHEA:21993"/>
    </physiologicalReaction>
</comment>
<dbReference type="Pfam" id="PF16769">
    <property type="entry name" value="MCM3AP_GANP"/>
    <property type="match status" value="1"/>
</dbReference>
<dbReference type="KEGG" id="umr:103680678"/>
<comment type="similarity">
    <text evidence="21">Belongs to the SAC3 family.</text>
</comment>
<evidence type="ECO:0000256" key="3">
    <source>
        <dbReference type="ARBA" id="ARBA00004567"/>
    </source>
</evidence>
<sequence>MHIVFATLDQKMNPTNPFSGQQPGVFPASTSSSIGTFQAKPPFRFGQPSPFGQNNTLSGKTSGFSQVSSFPTSSGVSHSSSAQTLGFSQTSNAGLFPGLEHTPAFVAVSGSSSSCVSANPGFSFKSPSFGAFPGTSTFGPETGEVASSSFGKTEFSFKPLENSVFRPIFGAESEPEKTQSPVTSGFFTFSHPVSSGPGGLAPFSFPQVTSSSAANSNFTFSKPVNSSNSSSAFTSALPNQNAEEEKRAPKSLFGSSNSSFTNFPISSGPLGEPFPVSKTGVRQGCEERVSQMEPLPSLMKGLKRKEDQDRSPRRHGHDAAEDLDALSRGDHPPDKRPVRLNRPRGGTLFGRTIQDVFKSNKEVGRLGNKESKKDTGCAESGENDHLAIPGGSQSVLAPSRLPGVMKEEETESRDKKEDSLRGTPGRQSKRSESTDSLGGLSPAEITAIQCKNIPDSLNDRTILENHFGKIAKVQRIYTRRSKKLAVVYFFDHVSAALARKKGKGLHKDMAIFWHKKKISPNKKSFSLKEKKPGDSEGGQGPEDTSFQHPPLSKPVVRAAAGTLLNKSSPVKKPSLLKTHQFEGDPFDSGSEGSEGLGPCVSSLSTLIGTVAETSEEKYRLLDQRDRIMRQARVKRTDLDKARTFVGTCPDMCPEKERYMRETRSQLSVFEVVPGTDQVDHAAAVKEYSRSSADQEEPLPHELRPSAVLSRTMDYLVTQIMDQKEGSLRDWYDFVWNRTRGIRKDITQQHLCDPVTVSLIEKCTRFHIHCAHFMCEEPMSSFDAKINNENMTKCLQSLKEMYQDLRNKGVFCASEAEFQGYNVLLNLNKGDILREVQQFHPAVRNSSEVKFAVQAFAALNSNNFVRFFKLVQSASYLNACLLHCYFNQIRRDALRALNIAYTVSTQRSTVFPLDGVVRMLLFRDCEEATDFLNYYGLTVSDGCVELNRSSFLEPEGLSKARKSVFITRKLTVSVGEIVNGGPLPPIPRHTPVCSFNSQNKYIGESLAAELPVGTQRPSLDTVGEGKGEACGAEADVSPPALLQQPLPTPAPTPASLPHLPAPTPSTAPTLFQPPVQPPMQPPVQCELLPPRPAPSYSDADLAQVVDELIQEVLQRDCEEVGAAGVDFATTALGVSNAAMEELLTAATTGILRHIAAEEVSKERERKEEERRLAEEERLKQERELALTQLSQGLATELTELVVTECVRETCSQELKSAVETDQRVRMARCCEDVCAHLVDLFLGEEIFQTAKETLQELQCFCKYLQRWREAVAARKKLRRQMRAFPAAPCCVDMNDRLRALVPSAECPIAEENLAKGLLDLGHAGKVGISCTRLRWLRNKTAHQMKVQHFYKQLMSDAAWVPLDLPSLVAKHLPGRRERVFWKLVLVLPDGEEQSPGSPGRILANWLQVKFMGGDGSVGDTSSEAGGMQTLALFHALSSKGDQTVAVNVCIKVAHGALSDCALDAVETQKELLGASGLMLLLPPKVESEDMAEEDVYWLSALLQLKQLLQAKPFQPALPLVVLVPSPGGDAMEKEVEDGLMLQDLVSAKLISDYTVIEIPDSINDLQGTTKVSRAVQWLVSHCPCSLDLCCQTLIQYVEDGVGREFSGRFFHDRRERRQGGLASQEPGAIIELFNSVLHFLASLVSSEQLCDLSWPVTEFAEAGGSRLLPHLHWNAPEHLAWLRQAVLSFQLPQMDLPPPGAPWLPVCSMVVQYASQIPSSRQTQPILQSQVENLLCRTYRRWKSTSRSPGQGPGPSVAEIPWDDVIALCINHKLRDWTPPRLPVTSEALSEDGQICVYFFKNHLKKYDVPLSWEQARMQTQKGLHLSQERLGIKSFHPANKFPAPLVHMHRKGKRNVECGPEGRVPSTQDLMCGSSAQELLAQCLSRSLLLEKEESKRFEDQLQQWLSADSGVFTGSTSLSLPLYLPQTLVSLPQTIEPVMKTVTATSPQNERTGEQLQLSEATGTSVSERLEHLERLMQSSREEEVASELHLSALLDMVDI</sequence>
<feature type="region of interest" description="Disordered" evidence="26">
    <location>
        <begin position="1011"/>
        <end position="1063"/>
    </location>
</feature>
<dbReference type="GO" id="GO:0002376">
    <property type="term" value="P:immune system process"/>
    <property type="evidence" value="ECO:0007669"/>
    <property type="project" value="UniProtKB-KW"/>
</dbReference>
<dbReference type="InterPro" id="IPR031910">
    <property type="entry name" value="GANP_CID_dom"/>
</dbReference>
<dbReference type="CTD" id="8888"/>
<dbReference type="GO" id="GO:0005737">
    <property type="term" value="C:cytoplasm"/>
    <property type="evidence" value="ECO:0007669"/>
    <property type="project" value="UniProtKB-SubCell"/>
</dbReference>
<feature type="region of interest" description="Disordered" evidence="26">
    <location>
        <begin position="223"/>
        <end position="441"/>
    </location>
</feature>
<name>A0A8M1F764_URSMA</name>
<feature type="compositionally biased region" description="Polar residues" evidence="26">
    <location>
        <begin position="232"/>
        <end position="241"/>
    </location>
</feature>
<feature type="compositionally biased region" description="Polar residues" evidence="26">
    <location>
        <begin position="11"/>
        <end position="36"/>
    </location>
</feature>
<dbReference type="Pfam" id="PF16768">
    <property type="entry name" value="NupH_GANP"/>
    <property type="match status" value="1"/>
</dbReference>
<proteinExistence type="inferred from homology"/>
<dbReference type="InterPro" id="IPR000717">
    <property type="entry name" value="PCI_dom"/>
</dbReference>
<gene>
    <name evidence="29 30 31 32 33" type="primary">LOC103680678</name>
</gene>
<evidence type="ECO:0000256" key="20">
    <source>
        <dbReference type="ARBA" id="ARBA00023315"/>
    </source>
</evidence>
<comment type="function">
    <text evidence="23">As a component of the TREX-2 complex, involved in the export of mRNAs to the cytoplasm through the nuclear pores. Through the acetylation of histones, affects the assembly of nucleosomes at immunoglobulin variable region genes and promotes the recruitment and positioning of transcription complex to favor DNA cytosine deaminase AICDA/AID targeting, hence promoting somatic hypermutations.</text>
</comment>
<evidence type="ECO:0000256" key="26">
    <source>
        <dbReference type="SAM" id="MobiDB-lite"/>
    </source>
</evidence>
<dbReference type="PANTHER" id="PTHR12436:SF3">
    <property type="entry name" value="GERMINAL-CENTER ASSOCIATED NUCLEAR PROTEIN"/>
    <property type="match status" value="1"/>
</dbReference>
<keyword evidence="16" id="KW-0811">Translocation</keyword>
<evidence type="ECO:0000256" key="6">
    <source>
        <dbReference type="ARBA" id="ARBA00022448"/>
    </source>
</evidence>
<dbReference type="OrthoDB" id="21502at2759"/>
<evidence type="ECO:0000256" key="17">
    <source>
        <dbReference type="ARBA" id="ARBA00023054"/>
    </source>
</evidence>
<dbReference type="GeneID" id="103680678"/>
<dbReference type="FunFam" id="1.25.40.990:FF:000003">
    <property type="entry name" value="germinal-center associated nuclear protein isoform X2"/>
    <property type="match status" value="1"/>
</dbReference>
<evidence type="ECO:0000256" key="9">
    <source>
        <dbReference type="ARBA" id="ARBA00022490"/>
    </source>
</evidence>
<evidence type="ECO:0000256" key="5">
    <source>
        <dbReference type="ARBA" id="ARBA00013184"/>
    </source>
</evidence>
<dbReference type="GO" id="GO:0006406">
    <property type="term" value="P:mRNA export from nucleus"/>
    <property type="evidence" value="ECO:0007669"/>
    <property type="project" value="TreeGrafter"/>
</dbReference>
<dbReference type="EC" id="2.3.1.48" evidence="5"/>
<dbReference type="InterPro" id="IPR045107">
    <property type="entry name" value="SAC3/GANP/THP3"/>
</dbReference>
<keyword evidence="11" id="KW-0808">Transferase</keyword>
<evidence type="ECO:0000256" key="1">
    <source>
        <dbReference type="ARBA" id="ARBA00004286"/>
    </source>
</evidence>
<keyword evidence="12" id="KW-0509">mRNA transport</keyword>
<evidence type="ECO:0000256" key="14">
    <source>
        <dbReference type="ARBA" id="ARBA00022927"/>
    </source>
</evidence>
<keyword evidence="9" id="KW-0963">Cytoplasm</keyword>
<evidence type="ECO:0000256" key="21">
    <source>
        <dbReference type="ARBA" id="ARBA00038443"/>
    </source>
</evidence>
<evidence type="ECO:0000256" key="11">
    <source>
        <dbReference type="ARBA" id="ARBA00022679"/>
    </source>
</evidence>
<evidence type="ECO:0000259" key="27">
    <source>
        <dbReference type="PROSITE" id="PS50250"/>
    </source>
</evidence>
<dbReference type="Pfam" id="PF16766">
    <property type="entry name" value="CID_GANP"/>
    <property type="match status" value="1"/>
</dbReference>
<evidence type="ECO:0000313" key="32">
    <source>
        <dbReference type="RefSeq" id="XP_040477699.1"/>
    </source>
</evidence>
<feature type="compositionally biased region" description="Basic and acidic residues" evidence="26">
    <location>
        <begin position="304"/>
        <end position="337"/>
    </location>
</feature>
<protein>
    <recommendedName>
        <fullName evidence="24">Germinal-center associated nuclear protein</fullName>
        <ecNumber evidence="5">2.3.1.48</ecNumber>
    </recommendedName>
</protein>
<evidence type="ECO:0000313" key="30">
    <source>
        <dbReference type="RefSeq" id="XP_040477697.1"/>
    </source>
</evidence>
<feature type="domain" description="PCI" evidence="27">
    <location>
        <begin position="786"/>
        <end position="969"/>
    </location>
</feature>
<dbReference type="InterPro" id="IPR031907">
    <property type="entry name" value="MCM3AP_GANP"/>
</dbReference>
<feature type="coiled-coil region" evidence="25">
    <location>
        <begin position="1155"/>
        <end position="1184"/>
    </location>
</feature>
<feature type="compositionally biased region" description="Pro residues" evidence="26">
    <location>
        <begin position="1045"/>
        <end position="1063"/>
    </location>
</feature>
<dbReference type="RefSeq" id="XP_040477699.1">
    <property type="nucleotide sequence ID" value="XM_040621765.1"/>
</dbReference>
<evidence type="ECO:0000256" key="12">
    <source>
        <dbReference type="ARBA" id="ARBA00022816"/>
    </source>
</evidence>
<evidence type="ECO:0000313" key="33">
    <source>
        <dbReference type="RefSeq" id="XP_040477700.1"/>
    </source>
</evidence>
<keyword evidence="6" id="KW-0813">Transport</keyword>
<feature type="compositionally biased region" description="Polar residues" evidence="26">
    <location>
        <begin position="253"/>
        <end position="265"/>
    </location>
</feature>
<keyword evidence="8" id="KW-0488">Methylation</keyword>
<evidence type="ECO:0000256" key="2">
    <source>
        <dbReference type="ARBA" id="ARBA00004496"/>
    </source>
</evidence>
<dbReference type="GO" id="GO:0070390">
    <property type="term" value="C:transcription export complex 2"/>
    <property type="evidence" value="ECO:0007669"/>
    <property type="project" value="TreeGrafter"/>
</dbReference>
<evidence type="ECO:0000256" key="7">
    <source>
        <dbReference type="ARBA" id="ARBA00022454"/>
    </source>
</evidence>
<accession>A0A8M1F764</accession>
<evidence type="ECO:0000313" key="28">
    <source>
        <dbReference type="Proteomes" id="UP000261680"/>
    </source>
</evidence>
<evidence type="ECO:0000313" key="29">
    <source>
        <dbReference type="RefSeq" id="XP_040477696.1"/>
    </source>
</evidence>
<dbReference type="PANTHER" id="PTHR12436">
    <property type="entry name" value="80 KDA MCM3-ASSOCIATED PROTEIN"/>
    <property type="match status" value="1"/>
</dbReference>
<feature type="region of interest" description="Disordered" evidence="26">
    <location>
        <begin position="11"/>
        <end position="64"/>
    </location>
</feature>
<dbReference type="RefSeq" id="XP_040477698.1">
    <property type="nucleotide sequence ID" value="XM_040621764.1"/>
</dbReference>
<dbReference type="GO" id="GO:0061733">
    <property type="term" value="F:protein-lysine-acetyltransferase activity"/>
    <property type="evidence" value="ECO:0007669"/>
    <property type="project" value="UniProtKB-EC"/>
</dbReference>
<evidence type="ECO:0000256" key="8">
    <source>
        <dbReference type="ARBA" id="ARBA00022481"/>
    </source>
</evidence>
<dbReference type="GO" id="GO:0015031">
    <property type="term" value="P:protein transport"/>
    <property type="evidence" value="ECO:0007669"/>
    <property type="project" value="UniProtKB-KW"/>
</dbReference>
<dbReference type="GO" id="GO:0003676">
    <property type="term" value="F:nucleic acid binding"/>
    <property type="evidence" value="ECO:0007669"/>
    <property type="project" value="InterPro"/>
</dbReference>
<dbReference type="GO" id="GO:0005654">
    <property type="term" value="C:nucleoplasm"/>
    <property type="evidence" value="ECO:0007669"/>
    <property type="project" value="UniProtKB-SubCell"/>
</dbReference>
<organism evidence="28 30">
    <name type="scientific">Ursus maritimus</name>
    <name type="common">Polar bear</name>
    <name type="synonym">Thalarctos maritimus</name>
    <dbReference type="NCBI Taxonomy" id="29073"/>
    <lineage>
        <taxon>Eukaryota</taxon>
        <taxon>Metazoa</taxon>
        <taxon>Chordata</taxon>
        <taxon>Craniata</taxon>
        <taxon>Vertebrata</taxon>
        <taxon>Euteleostomi</taxon>
        <taxon>Mammalia</taxon>
        <taxon>Eutheria</taxon>
        <taxon>Laurasiatheria</taxon>
        <taxon>Carnivora</taxon>
        <taxon>Caniformia</taxon>
        <taxon>Ursidae</taxon>
        <taxon>Ursus</taxon>
    </lineage>
</organism>
<dbReference type="GO" id="GO:0005694">
    <property type="term" value="C:chromosome"/>
    <property type="evidence" value="ECO:0007669"/>
    <property type="project" value="UniProtKB-SubCell"/>
</dbReference>
<keyword evidence="10" id="KW-0597">Phosphoprotein</keyword>
<evidence type="ECO:0000256" key="24">
    <source>
        <dbReference type="ARBA" id="ARBA00069544"/>
    </source>
</evidence>
<dbReference type="InterPro" id="IPR005062">
    <property type="entry name" value="SAC3/GANP/THP3_conserved"/>
</dbReference>
<keyword evidence="28" id="KW-1185">Reference proteome</keyword>
<feature type="region of interest" description="Disordered" evidence="26">
    <location>
        <begin position="1947"/>
        <end position="1966"/>
    </location>
</feature>
<reference evidence="29 30" key="1">
    <citation type="submission" date="2025-04" db="UniProtKB">
        <authorList>
            <consortium name="RefSeq"/>
        </authorList>
    </citation>
    <scope>IDENTIFICATION</scope>
    <source>
        <tissue evidence="29 30">Whole blood</tissue>
    </source>
</reference>
<dbReference type="Gene3D" id="1.25.40.990">
    <property type="match status" value="1"/>
</dbReference>
<feature type="compositionally biased region" description="Low complexity" evidence="26">
    <location>
        <begin position="1028"/>
        <end position="1044"/>
    </location>
</feature>
<dbReference type="InterPro" id="IPR031908">
    <property type="entry name" value="NupH_GANP"/>
</dbReference>
<feature type="region of interest" description="Disordered" evidence="26">
    <location>
        <begin position="522"/>
        <end position="551"/>
    </location>
</feature>
<evidence type="ECO:0000313" key="31">
    <source>
        <dbReference type="RefSeq" id="XP_040477698.1"/>
    </source>
</evidence>
<dbReference type="RefSeq" id="XP_040477696.1">
    <property type="nucleotide sequence ID" value="XM_040621762.1"/>
</dbReference>
<evidence type="ECO:0000256" key="25">
    <source>
        <dbReference type="SAM" id="Coils"/>
    </source>
</evidence>
<evidence type="ECO:0000256" key="19">
    <source>
        <dbReference type="ARBA" id="ARBA00023242"/>
    </source>
</evidence>
<keyword evidence="15" id="KW-0007">Acetylation</keyword>
<keyword evidence="17 25" id="KW-0175">Coiled coil</keyword>
<evidence type="ECO:0000256" key="23">
    <source>
        <dbReference type="ARBA" id="ARBA00055631"/>
    </source>
</evidence>
<keyword evidence="13" id="KW-0391">Immunity</keyword>
<dbReference type="Gene3D" id="6.10.250.1340">
    <property type="match status" value="1"/>
</dbReference>